<keyword evidence="2" id="KW-1185">Reference proteome</keyword>
<sequence>MRTRSTGSALCAAFDIDKEKWFDGQWAQERIVLNRHIDNLNAVLGGGFPQQQVQGMSIWEEEEDLAQKTGLTPQQVSYCGPPNSSPLSLNDLPRHGSALAVRDTCLRPQIRF</sequence>
<protein>
    <submittedName>
        <fullName evidence="1">Uncharacterized protein</fullName>
    </submittedName>
</protein>
<organism evidence="1 2">
    <name type="scientific">Marchantia polymorpha subsp. ruderalis</name>
    <dbReference type="NCBI Taxonomy" id="1480154"/>
    <lineage>
        <taxon>Eukaryota</taxon>
        <taxon>Viridiplantae</taxon>
        <taxon>Streptophyta</taxon>
        <taxon>Embryophyta</taxon>
        <taxon>Marchantiophyta</taxon>
        <taxon>Marchantiopsida</taxon>
        <taxon>Marchantiidae</taxon>
        <taxon>Marchantiales</taxon>
        <taxon>Marchantiaceae</taxon>
        <taxon>Marchantia</taxon>
    </lineage>
</organism>
<evidence type="ECO:0000313" key="2">
    <source>
        <dbReference type="Proteomes" id="UP000077202"/>
    </source>
</evidence>
<name>A0A176VQ38_MARPO</name>
<proteinExistence type="predicted"/>
<reference evidence="1" key="1">
    <citation type="submission" date="2016-03" db="EMBL/GenBank/DDBJ databases">
        <title>Mechanisms controlling the formation of the plant cell surface in tip-growing cells are functionally conserved among land plants.</title>
        <authorList>
            <person name="Honkanen S."/>
            <person name="Jones V.A."/>
            <person name="Morieri G."/>
            <person name="Champion C."/>
            <person name="Hetherington A.J."/>
            <person name="Kelly S."/>
            <person name="Saint-Marcoux D."/>
            <person name="Proust H."/>
            <person name="Prescott H."/>
            <person name="Dolan L."/>
        </authorList>
    </citation>
    <scope>NUCLEOTIDE SEQUENCE [LARGE SCALE GENOMIC DNA]</scope>
    <source>
        <tissue evidence="1">Whole gametophyte</tissue>
    </source>
</reference>
<evidence type="ECO:0000313" key="1">
    <source>
        <dbReference type="EMBL" id="OAE22075.1"/>
    </source>
</evidence>
<dbReference type="Proteomes" id="UP000077202">
    <property type="component" value="Unassembled WGS sequence"/>
</dbReference>
<accession>A0A176VQ38</accession>
<dbReference type="AlphaFoldDB" id="A0A176VQ38"/>
<dbReference type="EMBL" id="LVLJ01003282">
    <property type="protein sequence ID" value="OAE22075.1"/>
    <property type="molecule type" value="Genomic_DNA"/>
</dbReference>
<comment type="caution">
    <text evidence="1">The sequence shown here is derived from an EMBL/GenBank/DDBJ whole genome shotgun (WGS) entry which is preliminary data.</text>
</comment>
<gene>
    <name evidence="1" type="ORF">AXG93_2165s1000</name>
</gene>